<accession>A0AAW1QUU2</accession>
<dbReference type="EMBL" id="JALJOS010000026">
    <property type="protein sequence ID" value="KAK9825043.1"/>
    <property type="molecule type" value="Genomic_DNA"/>
</dbReference>
<evidence type="ECO:0008006" key="3">
    <source>
        <dbReference type="Google" id="ProtNLM"/>
    </source>
</evidence>
<organism evidence="1 2">
    <name type="scientific">Apatococcus lobatus</name>
    <dbReference type="NCBI Taxonomy" id="904363"/>
    <lineage>
        <taxon>Eukaryota</taxon>
        <taxon>Viridiplantae</taxon>
        <taxon>Chlorophyta</taxon>
        <taxon>core chlorophytes</taxon>
        <taxon>Trebouxiophyceae</taxon>
        <taxon>Chlorellales</taxon>
        <taxon>Chlorellaceae</taxon>
        <taxon>Apatococcus</taxon>
    </lineage>
</organism>
<dbReference type="Proteomes" id="UP001438707">
    <property type="component" value="Unassembled WGS sequence"/>
</dbReference>
<dbReference type="AlphaFoldDB" id="A0AAW1QUU2"/>
<comment type="caution">
    <text evidence="1">The sequence shown here is derived from an EMBL/GenBank/DDBJ whole genome shotgun (WGS) entry which is preliminary data.</text>
</comment>
<reference evidence="1 2" key="1">
    <citation type="journal article" date="2024" name="Nat. Commun.">
        <title>Phylogenomics reveals the evolutionary origins of lichenization in chlorophyte algae.</title>
        <authorList>
            <person name="Puginier C."/>
            <person name="Libourel C."/>
            <person name="Otte J."/>
            <person name="Skaloud P."/>
            <person name="Haon M."/>
            <person name="Grisel S."/>
            <person name="Petersen M."/>
            <person name="Berrin J.G."/>
            <person name="Delaux P.M."/>
            <person name="Dal Grande F."/>
            <person name="Keller J."/>
        </authorList>
    </citation>
    <scope>NUCLEOTIDE SEQUENCE [LARGE SCALE GENOMIC DNA]</scope>
    <source>
        <strain evidence="1 2">SAG 2145</strain>
    </source>
</reference>
<dbReference type="SUPFAM" id="SSF140860">
    <property type="entry name" value="Pseudo ankyrin repeat-like"/>
    <property type="match status" value="1"/>
</dbReference>
<dbReference type="PANTHER" id="PTHR46586">
    <property type="entry name" value="ANKYRIN REPEAT-CONTAINING PROTEIN"/>
    <property type="match status" value="1"/>
</dbReference>
<sequence>MAAESLQLRNIPQLQWLQQQTPLKLEWTPGLHAAARKAAREGNIAVLHTLLTHSGFHHWNGADGGKAHYCSHTECKGGLPCTHCICVLDFCLQTLQVYKAAATSGQLPVLARLFGAVHLFSWDDVHDRTSGLNRYLSCYNPAHSLDRRLLTSAAAAGQLPVIEWMHNEIPPALWTASLPAAIEAAARAGKLPVISWLQHHSAQVSWTAEFTTSAAAGEGQLDMLKWLCLECTPPCPVDETTMARAASSGSLETMQFLRLLSPPCPMDDSATTSAVFNN</sequence>
<name>A0AAW1QUU2_9CHLO</name>
<dbReference type="InterPro" id="IPR036770">
    <property type="entry name" value="Ankyrin_rpt-contain_sf"/>
</dbReference>
<dbReference type="Gene3D" id="1.25.40.20">
    <property type="entry name" value="Ankyrin repeat-containing domain"/>
    <property type="match status" value="1"/>
</dbReference>
<dbReference type="InterPro" id="IPR052050">
    <property type="entry name" value="SecEffector_AnkRepeat"/>
</dbReference>
<keyword evidence="2" id="KW-1185">Reference proteome</keyword>
<dbReference type="PANTHER" id="PTHR46586:SF3">
    <property type="entry name" value="ANKYRIN REPEAT-CONTAINING PROTEIN"/>
    <property type="match status" value="1"/>
</dbReference>
<proteinExistence type="predicted"/>
<evidence type="ECO:0000313" key="2">
    <source>
        <dbReference type="Proteomes" id="UP001438707"/>
    </source>
</evidence>
<gene>
    <name evidence="1" type="ORF">WJX74_003326</name>
</gene>
<evidence type="ECO:0000313" key="1">
    <source>
        <dbReference type="EMBL" id="KAK9825043.1"/>
    </source>
</evidence>
<protein>
    <recommendedName>
        <fullName evidence="3">SWIM-type domain-containing protein</fullName>
    </recommendedName>
</protein>